<sequence length="382" mass="42600">MKIEASRIKDIGIRLGIVAAIVAVGFSTVRSLQGAYESEGQPFSVEILAEQEDVVWGFDFLPDGRIVFTERDGQLRILDPGARSVQTVQGTPGVARAGQGGLLDVRVHPGFNENGWIYLTYSKTADQGMTTALGRGRLEGSELKDFRKLFSAWQPNRNNIHFGSRIEFDGSGKLFISVGDRNERHFAQDLRYHNGKILRLNEDGSVPGDNPFAQNPDARPEIWSYGHRNPQGLVKHPVTGELWESEFGPRGGDEINVIRPGANYGWPVITYGREYWGPKIGEGTEKAGMEQPIAYYVPSISPSGIAFYSGDAFPRWRGSLFVANLSGQHLRRLVIDENSKVVKEEELLDDLRMHFRHVRPGPEGYLYFSTDDGKIARLVPNL</sequence>
<evidence type="ECO:0000313" key="2">
    <source>
        <dbReference type="EMBL" id="BBA33417.1"/>
    </source>
</evidence>
<reference evidence="2 3" key="1">
    <citation type="submission" date="2016-12" db="EMBL/GenBank/DDBJ databases">
        <title>Genome sequencing of Methylocaldum marinum.</title>
        <authorList>
            <person name="Takeuchi M."/>
            <person name="Kamagata Y."/>
            <person name="Hiraoka S."/>
            <person name="Oshima K."/>
            <person name="Hattori M."/>
            <person name="Iwasaki W."/>
        </authorList>
    </citation>
    <scope>NUCLEOTIDE SEQUENCE [LARGE SCALE GENOMIC DNA]</scope>
    <source>
        <strain evidence="2 3">S8</strain>
    </source>
</reference>
<keyword evidence="3" id="KW-1185">Reference proteome</keyword>
<dbReference type="InterPro" id="IPR011042">
    <property type="entry name" value="6-blade_b-propeller_TolB-like"/>
</dbReference>
<protein>
    <recommendedName>
        <fullName evidence="1">Glucose/Sorbosone dehydrogenase domain-containing protein</fullName>
    </recommendedName>
</protein>
<dbReference type="RefSeq" id="WP_170160981.1">
    <property type="nucleotide sequence ID" value="NZ_AP017928.1"/>
</dbReference>
<evidence type="ECO:0000259" key="1">
    <source>
        <dbReference type="Pfam" id="PF07995"/>
    </source>
</evidence>
<name>A0A250KPB2_9GAMM</name>
<dbReference type="Pfam" id="PF07995">
    <property type="entry name" value="GSDH"/>
    <property type="match status" value="1"/>
</dbReference>
<feature type="domain" description="Glucose/Sorbosone dehydrogenase" evidence="1">
    <location>
        <begin position="55"/>
        <end position="376"/>
    </location>
</feature>
<dbReference type="KEGG" id="mmai:sS8_1457"/>
<dbReference type="AlphaFoldDB" id="A0A250KPB2"/>
<dbReference type="PANTHER" id="PTHR19328">
    <property type="entry name" value="HEDGEHOG-INTERACTING PROTEIN"/>
    <property type="match status" value="1"/>
</dbReference>
<dbReference type="SUPFAM" id="SSF50952">
    <property type="entry name" value="Soluble quinoprotein glucose dehydrogenase"/>
    <property type="match status" value="1"/>
</dbReference>
<dbReference type="Proteomes" id="UP000266313">
    <property type="component" value="Chromosome"/>
</dbReference>
<accession>A0A250KPB2</accession>
<gene>
    <name evidence="2" type="ORF">sS8_1457</name>
</gene>
<organism evidence="2 3">
    <name type="scientific">Methylocaldum marinum</name>
    <dbReference type="NCBI Taxonomy" id="1432792"/>
    <lineage>
        <taxon>Bacteria</taxon>
        <taxon>Pseudomonadati</taxon>
        <taxon>Pseudomonadota</taxon>
        <taxon>Gammaproteobacteria</taxon>
        <taxon>Methylococcales</taxon>
        <taxon>Methylococcaceae</taxon>
        <taxon>Methylocaldum</taxon>
    </lineage>
</organism>
<dbReference type="PANTHER" id="PTHR19328:SF75">
    <property type="entry name" value="ALDOSE SUGAR DEHYDROGENASE YLII"/>
    <property type="match status" value="1"/>
</dbReference>
<evidence type="ECO:0000313" key="3">
    <source>
        <dbReference type="Proteomes" id="UP000266313"/>
    </source>
</evidence>
<dbReference type="InterPro" id="IPR011041">
    <property type="entry name" value="Quinoprot_gluc/sorb_DH_b-prop"/>
</dbReference>
<dbReference type="Gene3D" id="2.120.10.30">
    <property type="entry name" value="TolB, C-terminal domain"/>
    <property type="match status" value="1"/>
</dbReference>
<dbReference type="InterPro" id="IPR012938">
    <property type="entry name" value="Glc/Sorbosone_DH"/>
</dbReference>
<proteinExistence type="predicted"/>
<dbReference type="EMBL" id="AP017928">
    <property type="protein sequence ID" value="BBA33417.1"/>
    <property type="molecule type" value="Genomic_DNA"/>
</dbReference>